<protein>
    <submittedName>
        <fullName evidence="1">Predicted hydrolase of the metallo-beta-lactamase superfamily</fullName>
    </submittedName>
</protein>
<dbReference type="AlphaFoldDB" id="A0A3B1B660"/>
<gene>
    <name evidence="1" type="ORF">MNBD_GAMMA24-614</name>
</gene>
<reference evidence="1" key="1">
    <citation type="submission" date="2018-06" db="EMBL/GenBank/DDBJ databases">
        <authorList>
            <person name="Zhirakovskaya E."/>
        </authorList>
    </citation>
    <scope>NUCLEOTIDE SEQUENCE</scope>
</reference>
<sequence>MPTPRETILQALLAALQTVPGATVLRGAVLPERIPTDGLLILRDGDPGTPEVTLSPVQYHFEHRAEVEVIAQGKTPPARDTAFDTMLAELATAITADRTLGGLCDWVEAEAPQPVDLPVEGAEALKAAIVPVILICTTADPLGWLPRADP</sequence>
<accession>A0A3B1B660</accession>
<evidence type="ECO:0000313" key="1">
    <source>
        <dbReference type="EMBL" id="VAX13776.1"/>
    </source>
</evidence>
<keyword evidence="1" id="KW-0378">Hydrolase</keyword>
<proteinExistence type="predicted"/>
<name>A0A3B1B660_9ZZZZ</name>
<organism evidence="1">
    <name type="scientific">hydrothermal vent metagenome</name>
    <dbReference type="NCBI Taxonomy" id="652676"/>
    <lineage>
        <taxon>unclassified sequences</taxon>
        <taxon>metagenomes</taxon>
        <taxon>ecological metagenomes</taxon>
    </lineage>
</organism>
<dbReference type="GO" id="GO:0016787">
    <property type="term" value="F:hydrolase activity"/>
    <property type="evidence" value="ECO:0007669"/>
    <property type="project" value="UniProtKB-KW"/>
</dbReference>
<dbReference type="EMBL" id="UOFZ01000134">
    <property type="protein sequence ID" value="VAX13776.1"/>
    <property type="molecule type" value="Genomic_DNA"/>
</dbReference>